<dbReference type="Pfam" id="PF13843">
    <property type="entry name" value="DDE_Tnp_1_7"/>
    <property type="match status" value="1"/>
</dbReference>
<dbReference type="InterPro" id="IPR029526">
    <property type="entry name" value="PGBD"/>
</dbReference>
<accession>A0A8S4QHL6</accession>
<organism evidence="3 4">
    <name type="scientific">Pararge aegeria aegeria</name>
    <dbReference type="NCBI Taxonomy" id="348720"/>
    <lineage>
        <taxon>Eukaryota</taxon>
        <taxon>Metazoa</taxon>
        <taxon>Ecdysozoa</taxon>
        <taxon>Arthropoda</taxon>
        <taxon>Hexapoda</taxon>
        <taxon>Insecta</taxon>
        <taxon>Pterygota</taxon>
        <taxon>Neoptera</taxon>
        <taxon>Endopterygota</taxon>
        <taxon>Lepidoptera</taxon>
        <taxon>Glossata</taxon>
        <taxon>Ditrysia</taxon>
        <taxon>Papilionoidea</taxon>
        <taxon>Nymphalidae</taxon>
        <taxon>Satyrinae</taxon>
        <taxon>Satyrini</taxon>
        <taxon>Parargina</taxon>
        <taxon>Pararge</taxon>
    </lineage>
</organism>
<reference evidence="3" key="1">
    <citation type="submission" date="2022-03" db="EMBL/GenBank/DDBJ databases">
        <authorList>
            <person name="Lindestad O."/>
        </authorList>
    </citation>
    <scope>NUCLEOTIDE SEQUENCE</scope>
</reference>
<comment type="caution">
    <text evidence="3">The sequence shown here is derived from an EMBL/GenBank/DDBJ whole genome shotgun (WGS) entry which is preliminary data.</text>
</comment>
<dbReference type="Proteomes" id="UP000838756">
    <property type="component" value="Unassembled WGS sequence"/>
</dbReference>
<name>A0A8S4QHL6_9NEOP</name>
<dbReference type="AlphaFoldDB" id="A0A8S4QHL6"/>
<evidence type="ECO:0000313" key="3">
    <source>
        <dbReference type="EMBL" id="CAH2210805.1"/>
    </source>
</evidence>
<dbReference type="PANTHER" id="PTHR46599:SF3">
    <property type="entry name" value="PIGGYBAC TRANSPOSABLE ELEMENT-DERIVED PROTEIN 4"/>
    <property type="match status" value="1"/>
</dbReference>
<dbReference type="Pfam" id="PF13842">
    <property type="entry name" value="zf-Tnp_2"/>
    <property type="match status" value="1"/>
</dbReference>
<proteinExistence type="predicted"/>
<gene>
    <name evidence="3" type="primary">jg5251</name>
    <name evidence="3" type="ORF">PAEG_LOCUS2663</name>
</gene>
<dbReference type="EMBL" id="CAKXAJ010008286">
    <property type="protein sequence ID" value="CAH2210805.1"/>
    <property type="molecule type" value="Genomic_DNA"/>
</dbReference>
<sequence length="464" mass="53966">MFPSEIITIITKNTNEYARFMLSLNWTATVEEEIKAYLGIVIMMGLHPLPDVELYWSTDPFYHNPVISAVMTCKRFKKITENLHLSDRARELQRTQVGYDKLGKIRQVMDILNKSFKDNCIESQAQSIDESMIKFKGRSTMKQYMPKKPIKRGYKVWARCDSETGYLHQFNVYSSKCESNEDGDGGLGFKVVIELCRTVQADTLIAFDNFFTSLPLMEMLHRKKIYAVGTVRVNRKGLPTCLLPHKGDKRENKLKIGEFMLQYADPVSVIKWRDTKDVYICTTAYDPKKVVTIHRTQKDGQKAPMICPYAIEQYTRNMGGVDRLDHLRSSYSIGRKSTKKNWLRLFWYMLEVACINAYIMYSMTHKTSSSSHKEFRLRLARSLINNFSTRIRDHVIFKNKRGGQYGVADEVRMRNVGHHMPYNAATRKRCRFCSTKKEVKRSKIICKVCKVTLCATPCFENFHK</sequence>
<evidence type="ECO:0000313" key="4">
    <source>
        <dbReference type="Proteomes" id="UP000838756"/>
    </source>
</evidence>
<feature type="domain" description="PiggyBac transposable element-derived protein" evidence="2">
    <location>
        <begin position="1"/>
        <end position="358"/>
    </location>
</feature>
<evidence type="ECO:0000259" key="2">
    <source>
        <dbReference type="Pfam" id="PF13843"/>
    </source>
</evidence>
<dbReference type="InterPro" id="IPR032718">
    <property type="entry name" value="PGBD4_Znf_C"/>
</dbReference>
<dbReference type="OrthoDB" id="118105at2759"/>
<keyword evidence="4" id="KW-1185">Reference proteome</keyword>
<evidence type="ECO:0000259" key="1">
    <source>
        <dbReference type="Pfam" id="PF13842"/>
    </source>
</evidence>
<dbReference type="PANTHER" id="PTHR46599">
    <property type="entry name" value="PIGGYBAC TRANSPOSABLE ELEMENT-DERIVED PROTEIN 4"/>
    <property type="match status" value="1"/>
</dbReference>
<protein>
    <submittedName>
        <fullName evidence="3">Jg5251 protein</fullName>
    </submittedName>
</protein>
<feature type="domain" description="PiggyBac transposable element-derived protein 4 C-terminal zinc-finger" evidence="1">
    <location>
        <begin position="424"/>
        <end position="463"/>
    </location>
</feature>